<organism evidence="1 2">
    <name type="scientific">Ralstonia mannitolilytica</name>
    <dbReference type="NCBI Taxonomy" id="105219"/>
    <lineage>
        <taxon>Bacteria</taxon>
        <taxon>Pseudomonadati</taxon>
        <taxon>Pseudomonadota</taxon>
        <taxon>Betaproteobacteria</taxon>
        <taxon>Burkholderiales</taxon>
        <taxon>Burkholderiaceae</taxon>
        <taxon>Ralstonia</taxon>
    </lineage>
</organism>
<dbReference type="EMBL" id="CAUDKV010000032">
    <property type="protein sequence ID" value="CAJ0898327.1"/>
    <property type="molecule type" value="Genomic_DNA"/>
</dbReference>
<dbReference type="Proteomes" id="UP001190452">
    <property type="component" value="Unassembled WGS sequence"/>
</dbReference>
<sequence length="109" mass="11905">MPFALGHLKPVVDQIMSTQTRGHEGSGADHQVDASPSCEIEDLIPGYLEHGQSKARIRLLPNALDEIQSNRHRGIVIDGNREIALGRAGIKSVGRFDKILKPCQQLTQG</sequence>
<gene>
    <name evidence="1" type="ORF">R77569_04798</name>
</gene>
<accession>A0ABM9L285</accession>
<name>A0ABM9L285_9RALS</name>
<reference evidence="1 2" key="1">
    <citation type="submission" date="2023-07" db="EMBL/GenBank/DDBJ databases">
        <authorList>
            <person name="Peeters C."/>
        </authorList>
    </citation>
    <scope>NUCLEOTIDE SEQUENCE [LARGE SCALE GENOMIC DNA]</scope>
    <source>
        <strain evidence="1 2">R-77569</strain>
    </source>
</reference>
<protein>
    <submittedName>
        <fullName evidence="1">Uncharacterized protein</fullName>
    </submittedName>
</protein>
<evidence type="ECO:0000313" key="1">
    <source>
        <dbReference type="EMBL" id="CAJ0898327.1"/>
    </source>
</evidence>
<evidence type="ECO:0000313" key="2">
    <source>
        <dbReference type="Proteomes" id="UP001190452"/>
    </source>
</evidence>
<comment type="caution">
    <text evidence="1">The sequence shown here is derived from an EMBL/GenBank/DDBJ whole genome shotgun (WGS) entry which is preliminary data.</text>
</comment>
<keyword evidence="2" id="KW-1185">Reference proteome</keyword>
<proteinExistence type="predicted"/>